<dbReference type="PANTHER" id="PTHR48002">
    <property type="entry name" value="OLFACTORY RECEPTOR"/>
    <property type="match status" value="1"/>
</dbReference>
<reference evidence="10 11" key="1">
    <citation type="journal article" date="2011" name="Nature">
        <title>Genome sequencing reveals insights into physiology and longevity of the naked mole rat.</title>
        <authorList>
            <person name="Kim E.B."/>
            <person name="Fang X."/>
            <person name="Fushan A.A."/>
            <person name="Huang Z."/>
            <person name="Lobanov A.V."/>
            <person name="Han L."/>
            <person name="Marino S.M."/>
            <person name="Sun X."/>
            <person name="Turanov A.A."/>
            <person name="Yang P."/>
            <person name="Yim S.H."/>
            <person name="Zhao X."/>
            <person name="Kasaikina M.V."/>
            <person name="Stoletzki N."/>
            <person name="Peng C."/>
            <person name="Polak P."/>
            <person name="Xiong Z."/>
            <person name="Kiezun A."/>
            <person name="Zhu Y."/>
            <person name="Chen Y."/>
            <person name="Kryukov G.V."/>
            <person name="Zhang Q."/>
            <person name="Peshkin L."/>
            <person name="Yang L."/>
            <person name="Bronson R.T."/>
            <person name="Buffenstein R."/>
            <person name="Wang B."/>
            <person name="Han C."/>
            <person name="Li Q."/>
            <person name="Chen L."/>
            <person name="Zhao W."/>
            <person name="Sunyaev S.R."/>
            <person name="Park T.J."/>
            <person name="Zhang G."/>
            <person name="Wang J."/>
            <person name="Gladyshev V.N."/>
        </authorList>
    </citation>
    <scope>NUCLEOTIDE SEQUENCE [LARGE SCALE GENOMIC DNA]</scope>
</reference>
<evidence type="ECO:0000256" key="6">
    <source>
        <dbReference type="ARBA" id="ARBA00023170"/>
    </source>
</evidence>
<dbReference type="InterPro" id="IPR000276">
    <property type="entry name" value="GPCR_Rhodpsn"/>
</dbReference>
<dbReference type="GO" id="GO:0004930">
    <property type="term" value="F:G protein-coupled receptor activity"/>
    <property type="evidence" value="ECO:0007669"/>
    <property type="project" value="UniProtKB-KW"/>
</dbReference>
<feature type="transmembrane region" description="Helical" evidence="8">
    <location>
        <begin position="85"/>
        <end position="107"/>
    </location>
</feature>
<dbReference type="AlphaFoldDB" id="G5BIX1"/>
<keyword evidence="2 8" id="KW-0812">Transmembrane</keyword>
<dbReference type="SUPFAM" id="SSF81321">
    <property type="entry name" value="Family A G protein-coupled receptor-like"/>
    <property type="match status" value="1"/>
</dbReference>
<evidence type="ECO:0000259" key="9">
    <source>
        <dbReference type="PROSITE" id="PS50262"/>
    </source>
</evidence>
<dbReference type="Gene3D" id="1.20.1070.10">
    <property type="entry name" value="Rhodopsin 7-helix transmembrane proteins"/>
    <property type="match status" value="1"/>
</dbReference>
<dbReference type="PROSITE" id="PS50262">
    <property type="entry name" value="G_PROTEIN_RECEP_F1_2"/>
    <property type="match status" value="1"/>
</dbReference>
<protein>
    <submittedName>
        <fullName evidence="10">Olfactory receptor 4A15</fullName>
    </submittedName>
</protein>
<evidence type="ECO:0000256" key="7">
    <source>
        <dbReference type="ARBA" id="ARBA00023224"/>
    </source>
</evidence>
<dbReference type="InterPro" id="IPR050427">
    <property type="entry name" value="Olfactory_Receptors"/>
</dbReference>
<keyword evidence="5 8" id="KW-0472">Membrane</keyword>
<keyword evidence="6 10" id="KW-0675">Receptor</keyword>
<evidence type="ECO:0000256" key="8">
    <source>
        <dbReference type="SAM" id="Phobius"/>
    </source>
</evidence>
<dbReference type="GO" id="GO:0016020">
    <property type="term" value="C:membrane"/>
    <property type="evidence" value="ECO:0007669"/>
    <property type="project" value="UniProtKB-SubCell"/>
</dbReference>
<feature type="transmembrane region" description="Helical" evidence="8">
    <location>
        <begin position="136"/>
        <end position="159"/>
    </location>
</feature>
<evidence type="ECO:0000256" key="2">
    <source>
        <dbReference type="ARBA" id="ARBA00022692"/>
    </source>
</evidence>
<evidence type="ECO:0000256" key="3">
    <source>
        <dbReference type="ARBA" id="ARBA00022989"/>
    </source>
</evidence>
<keyword evidence="7" id="KW-0807">Transducer</keyword>
<evidence type="ECO:0000256" key="4">
    <source>
        <dbReference type="ARBA" id="ARBA00023040"/>
    </source>
</evidence>
<feature type="domain" description="G-protein coupled receptors family 1 profile" evidence="9">
    <location>
        <begin position="3"/>
        <end position="88"/>
    </location>
</feature>
<evidence type="ECO:0000313" key="11">
    <source>
        <dbReference type="Proteomes" id="UP000006813"/>
    </source>
</evidence>
<organism evidence="10 11">
    <name type="scientific">Heterocephalus glaber</name>
    <name type="common">Naked mole rat</name>
    <dbReference type="NCBI Taxonomy" id="10181"/>
    <lineage>
        <taxon>Eukaryota</taxon>
        <taxon>Metazoa</taxon>
        <taxon>Chordata</taxon>
        <taxon>Craniata</taxon>
        <taxon>Vertebrata</taxon>
        <taxon>Euteleostomi</taxon>
        <taxon>Mammalia</taxon>
        <taxon>Eutheria</taxon>
        <taxon>Euarchontoglires</taxon>
        <taxon>Glires</taxon>
        <taxon>Rodentia</taxon>
        <taxon>Hystricomorpha</taxon>
        <taxon>Bathyergidae</taxon>
        <taxon>Heterocephalus</taxon>
    </lineage>
</organism>
<dbReference type="EMBL" id="JH170540">
    <property type="protein sequence ID" value="EHB09232.1"/>
    <property type="molecule type" value="Genomic_DNA"/>
</dbReference>
<dbReference type="Proteomes" id="UP000006813">
    <property type="component" value="Unassembled WGS sequence"/>
</dbReference>
<proteinExistence type="predicted"/>
<dbReference type="InParanoid" id="G5BIX1"/>
<evidence type="ECO:0000256" key="1">
    <source>
        <dbReference type="ARBA" id="ARBA00004141"/>
    </source>
</evidence>
<evidence type="ECO:0000313" key="10">
    <source>
        <dbReference type="EMBL" id="EHB09232.1"/>
    </source>
</evidence>
<keyword evidence="3 8" id="KW-1133">Transmembrane helix</keyword>
<dbReference type="InterPro" id="IPR017452">
    <property type="entry name" value="GPCR_Rhodpsn_7TM"/>
</dbReference>
<sequence length="199" mass="22010">MLGNLLIMVTVLAGPSLGSPMYFFIADLLLLDGVFSTVFSPNLLIDLLSDRKTISFPICMGQIFTEHLFAGAEVLHLVAIAYDHYMAILVSWAGGFAQSVIQVVFVYNLPFCGPSVIDHFVCDMYPLLELPCTDTYLIVFTVVANGVAICTTVFILLFVSYKITLNSLKTLRKGDRQVCPCPTKIPSYTEYAESDHCMQ</sequence>
<name>G5BIX1_HETGA</name>
<comment type="subcellular location">
    <subcellularLocation>
        <location evidence="1">Membrane</location>
        <topology evidence="1">Multi-pass membrane protein</topology>
    </subcellularLocation>
</comment>
<keyword evidence="4" id="KW-0297">G-protein coupled receptor</keyword>
<dbReference type="STRING" id="10181.G5BIX1"/>
<gene>
    <name evidence="10" type="ORF">GW7_17347</name>
</gene>
<accession>G5BIX1</accession>
<dbReference type="Pfam" id="PF00001">
    <property type="entry name" value="7tm_1"/>
    <property type="match status" value="1"/>
</dbReference>
<evidence type="ECO:0000256" key="5">
    <source>
        <dbReference type="ARBA" id="ARBA00023136"/>
    </source>
</evidence>